<comment type="pathway">
    <text evidence="2 5">Protein modification; protein ubiquitination.</text>
</comment>
<dbReference type="SMART" id="SM00504">
    <property type="entry name" value="Ubox"/>
    <property type="match status" value="1"/>
</dbReference>
<comment type="catalytic activity">
    <reaction evidence="1 5">
        <text>S-ubiquitinyl-[E2 ubiquitin-conjugating enzyme]-L-cysteine + [acceptor protein]-L-lysine = [E2 ubiquitin-conjugating enzyme]-L-cysteine + N(6)-ubiquitinyl-[acceptor protein]-L-lysine.</text>
        <dbReference type="EC" id="2.3.2.27"/>
    </reaction>
</comment>
<feature type="domain" description="U-box" evidence="6">
    <location>
        <begin position="9"/>
        <end position="83"/>
    </location>
</feature>
<organism evidence="7 8">
    <name type="scientific">Vitis vinifera</name>
    <name type="common">Grape</name>
    <dbReference type="NCBI Taxonomy" id="29760"/>
    <lineage>
        <taxon>Eukaryota</taxon>
        <taxon>Viridiplantae</taxon>
        <taxon>Streptophyta</taxon>
        <taxon>Embryophyta</taxon>
        <taxon>Tracheophyta</taxon>
        <taxon>Spermatophyta</taxon>
        <taxon>Magnoliopsida</taxon>
        <taxon>eudicotyledons</taxon>
        <taxon>Gunneridae</taxon>
        <taxon>Pentapetalae</taxon>
        <taxon>rosids</taxon>
        <taxon>Vitales</taxon>
        <taxon>Vitaceae</taxon>
        <taxon>Viteae</taxon>
        <taxon>Vitis</taxon>
    </lineage>
</organism>
<sequence length="400" mass="43610">MVRNDLFINIPSFFKCPISLDVMKSPVSLCTGVTYDRSSIQTWLDNGNNTCPATMQILPSKDFVPNHTLQRLIQVWAQSSAVPSPVVSSRQVGAWVADIENRRFGALPKILDYASSSDENRRFVASLDGFVPVVAGVLGNAGAGIEILELVVRILDLVMVEKGVKEQIQGLILKSNRDHLSAILLILEKGSSDSKIASARILEAIAIDPESKRSISEREGLLSVLLQLLSSQTDSSSLDSVLSCLIAITVTRQTKTQLVRSGLVQTLAKTLSTSNYPISTTEKSIKLLLTISNCRDGHQAICEDPICVAAVVQRMSMKLSSSAVEDAVTVLWSVCYLNRDSKAQEAVAKSTGLTKILLLMQTNCSANVRRMCCDLVKIFRVNSKSCLASYDTKTTHITPY</sequence>
<dbReference type="EC" id="2.3.2.27" evidence="5"/>
<dbReference type="PANTHER" id="PTHR22849">
    <property type="entry name" value="WDSAM1 PROTEIN"/>
    <property type="match status" value="1"/>
</dbReference>
<dbReference type="SUPFAM" id="SSF57850">
    <property type="entry name" value="RING/U-box"/>
    <property type="match status" value="1"/>
</dbReference>
<dbReference type="InterPro" id="IPR016024">
    <property type="entry name" value="ARM-type_fold"/>
</dbReference>
<evidence type="ECO:0000256" key="2">
    <source>
        <dbReference type="ARBA" id="ARBA00004906"/>
    </source>
</evidence>
<dbReference type="Proteomes" id="UP001227230">
    <property type="component" value="Chromosome 18"/>
</dbReference>
<gene>
    <name evidence="7" type="ORF">VitviT2T_028039</name>
</gene>
<evidence type="ECO:0000256" key="5">
    <source>
        <dbReference type="RuleBase" id="RU369093"/>
    </source>
</evidence>
<dbReference type="Pfam" id="PF04564">
    <property type="entry name" value="U-box"/>
    <property type="match status" value="1"/>
</dbReference>
<keyword evidence="4 5" id="KW-0833">Ubl conjugation pathway</keyword>
<dbReference type="InterPro" id="IPR045210">
    <property type="entry name" value="RING-Ubox_PUB"/>
</dbReference>
<name>A0ABY9DV11_VITVI</name>
<dbReference type="InterPro" id="IPR003613">
    <property type="entry name" value="Ubox_domain"/>
</dbReference>
<dbReference type="InterPro" id="IPR011989">
    <property type="entry name" value="ARM-like"/>
</dbReference>
<evidence type="ECO:0000313" key="8">
    <source>
        <dbReference type="Proteomes" id="UP001227230"/>
    </source>
</evidence>
<dbReference type="InterPro" id="IPR013083">
    <property type="entry name" value="Znf_RING/FYVE/PHD"/>
</dbReference>
<dbReference type="Pfam" id="PF25598">
    <property type="entry name" value="ARM_PUB"/>
    <property type="match status" value="1"/>
</dbReference>
<dbReference type="CDD" id="cd16664">
    <property type="entry name" value="RING-Ubox_PUB"/>
    <property type="match status" value="1"/>
</dbReference>
<protein>
    <recommendedName>
        <fullName evidence="5 6">U-box domain-containing protein</fullName>
        <ecNumber evidence="5">2.3.2.27</ecNumber>
    </recommendedName>
    <alternativeName>
        <fullName evidence="5">RING-type E3 ubiquitin transferase PUB</fullName>
    </alternativeName>
</protein>
<accession>A0ABY9DV11</accession>
<dbReference type="InterPro" id="IPR058678">
    <property type="entry name" value="ARM_PUB"/>
</dbReference>
<dbReference type="Gene3D" id="1.25.10.10">
    <property type="entry name" value="Leucine-rich Repeat Variant"/>
    <property type="match status" value="1"/>
</dbReference>
<dbReference type="EMBL" id="CP126665">
    <property type="protein sequence ID" value="WKA10470.1"/>
    <property type="molecule type" value="Genomic_DNA"/>
</dbReference>
<evidence type="ECO:0000259" key="6">
    <source>
        <dbReference type="PROSITE" id="PS51698"/>
    </source>
</evidence>
<dbReference type="SUPFAM" id="SSF48371">
    <property type="entry name" value="ARM repeat"/>
    <property type="match status" value="1"/>
</dbReference>
<reference evidence="7 8" key="1">
    <citation type="journal article" date="2023" name="Hortic Res">
        <title>The complete reference genome for grapevine (Vitis vinifera L.) genetics and breeding.</title>
        <authorList>
            <person name="Shi X."/>
            <person name="Cao S."/>
            <person name="Wang X."/>
            <person name="Huang S."/>
            <person name="Wang Y."/>
            <person name="Liu Z."/>
            <person name="Liu W."/>
            <person name="Leng X."/>
            <person name="Peng Y."/>
            <person name="Wang N."/>
            <person name="Wang Y."/>
            <person name="Ma Z."/>
            <person name="Xu X."/>
            <person name="Zhang F."/>
            <person name="Xue H."/>
            <person name="Zhong H."/>
            <person name="Wang Y."/>
            <person name="Zhang K."/>
            <person name="Velt A."/>
            <person name="Avia K."/>
            <person name="Holtgrawe D."/>
            <person name="Grimplet J."/>
            <person name="Matus J.T."/>
            <person name="Ware D."/>
            <person name="Wu X."/>
            <person name="Wang H."/>
            <person name="Liu C."/>
            <person name="Fang Y."/>
            <person name="Rustenholz C."/>
            <person name="Cheng Z."/>
            <person name="Xiao H."/>
            <person name="Zhou Y."/>
        </authorList>
    </citation>
    <scope>NUCLEOTIDE SEQUENCE [LARGE SCALE GENOMIC DNA]</scope>
    <source>
        <strain evidence="8">cv. Pinot noir / PN40024</strain>
        <tissue evidence="7">Leaf</tissue>
    </source>
</reference>
<evidence type="ECO:0000256" key="4">
    <source>
        <dbReference type="ARBA" id="ARBA00022786"/>
    </source>
</evidence>
<dbReference type="PROSITE" id="PS51698">
    <property type="entry name" value="U_BOX"/>
    <property type="match status" value="1"/>
</dbReference>
<dbReference type="InterPro" id="IPR045185">
    <property type="entry name" value="PUB22/23/24-like"/>
</dbReference>
<evidence type="ECO:0000256" key="3">
    <source>
        <dbReference type="ARBA" id="ARBA00022679"/>
    </source>
</evidence>
<dbReference type="PANTHER" id="PTHR22849:SF163">
    <property type="entry name" value="U-BOX DOMAIN-CONTAINING PROTEIN"/>
    <property type="match status" value="1"/>
</dbReference>
<evidence type="ECO:0000313" key="7">
    <source>
        <dbReference type="EMBL" id="WKA10470.1"/>
    </source>
</evidence>
<keyword evidence="8" id="KW-1185">Reference proteome</keyword>
<evidence type="ECO:0000256" key="1">
    <source>
        <dbReference type="ARBA" id="ARBA00000900"/>
    </source>
</evidence>
<comment type="function">
    <text evidence="5">Functions as an E3 ubiquitin ligase.</text>
</comment>
<dbReference type="Gene3D" id="3.30.40.10">
    <property type="entry name" value="Zinc/RING finger domain, C3HC4 (zinc finger)"/>
    <property type="match status" value="1"/>
</dbReference>
<proteinExistence type="predicted"/>
<keyword evidence="3 5" id="KW-0808">Transferase</keyword>